<keyword evidence="3" id="KW-0479">Metal-binding</keyword>
<dbReference type="PRINTS" id="PR00786">
    <property type="entry name" value="NEPRILYSIN"/>
</dbReference>
<dbReference type="PANTHER" id="PTHR11733">
    <property type="entry name" value="ZINC METALLOPROTEASE FAMILY M13 NEPRILYSIN-RELATED"/>
    <property type="match status" value="1"/>
</dbReference>
<evidence type="ECO:0000256" key="1">
    <source>
        <dbReference type="ARBA" id="ARBA00001947"/>
    </source>
</evidence>
<dbReference type="InterPro" id="IPR042089">
    <property type="entry name" value="Peptidase_M13_dom_2"/>
</dbReference>
<evidence type="ECO:0000256" key="2">
    <source>
        <dbReference type="ARBA" id="ARBA00022670"/>
    </source>
</evidence>
<feature type="domain" description="Peptidase M13 N-terminal" evidence="9">
    <location>
        <begin position="381"/>
        <end position="651"/>
    </location>
</feature>
<dbReference type="Pfam" id="PF01431">
    <property type="entry name" value="Peptidase_M13"/>
    <property type="match status" value="1"/>
</dbReference>
<organism evidence="10 11">
    <name type="scientific">Porites lobata</name>
    <dbReference type="NCBI Taxonomy" id="104759"/>
    <lineage>
        <taxon>Eukaryota</taxon>
        <taxon>Metazoa</taxon>
        <taxon>Cnidaria</taxon>
        <taxon>Anthozoa</taxon>
        <taxon>Hexacorallia</taxon>
        <taxon>Scleractinia</taxon>
        <taxon>Fungiina</taxon>
        <taxon>Poritidae</taxon>
        <taxon>Porites</taxon>
    </lineage>
</organism>
<reference evidence="10 11" key="1">
    <citation type="submission" date="2022-05" db="EMBL/GenBank/DDBJ databases">
        <authorList>
            <consortium name="Genoscope - CEA"/>
            <person name="William W."/>
        </authorList>
    </citation>
    <scope>NUCLEOTIDE SEQUENCE [LARGE SCALE GENOMIC DNA]</scope>
</reference>
<keyword evidence="6" id="KW-0482">Metalloprotease</keyword>
<evidence type="ECO:0000256" key="3">
    <source>
        <dbReference type="ARBA" id="ARBA00022723"/>
    </source>
</evidence>
<dbReference type="PANTHER" id="PTHR11733:SF240">
    <property type="entry name" value="GH14155P-RELATED"/>
    <property type="match status" value="1"/>
</dbReference>
<comment type="caution">
    <text evidence="10">The sequence shown here is derived from an EMBL/GenBank/DDBJ whole genome shotgun (WGS) entry which is preliminary data.</text>
</comment>
<dbReference type="Gene3D" id="1.10.1380.10">
    <property type="entry name" value="Neutral endopeptidase , domain2"/>
    <property type="match status" value="2"/>
</dbReference>
<dbReference type="InterPro" id="IPR000718">
    <property type="entry name" value="Peptidase_M13"/>
</dbReference>
<dbReference type="InterPro" id="IPR018497">
    <property type="entry name" value="Peptidase_M13_C"/>
</dbReference>
<dbReference type="EMBL" id="CALNXK010000122">
    <property type="protein sequence ID" value="CAH3162051.1"/>
    <property type="molecule type" value="Genomic_DNA"/>
</dbReference>
<dbReference type="InterPro" id="IPR008753">
    <property type="entry name" value="Peptidase_M13_N"/>
</dbReference>
<gene>
    <name evidence="10" type="ORF">PLOB_00005250</name>
</gene>
<dbReference type="Proteomes" id="UP001159405">
    <property type="component" value="Unassembled WGS sequence"/>
</dbReference>
<evidence type="ECO:0000259" key="9">
    <source>
        <dbReference type="Pfam" id="PF05649"/>
    </source>
</evidence>
<dbReference type="InterPro" id="IPR024079">
    <property type="entry name" value="MetalloPept_cat_dom_sf"/>
</dbReference>
<accession>A0ABN8QDT9</accession>
<feature type="domain" description="Peptidase M13 N-terminal" evidence="9">
    <location>
        <begin position="85"/>
        <end position="241"/>
    </location>
</feature>
<keyword evidence="7" id="KW-0472">Membrane</keyword>
<evidence type="ECO:0000313" key="10">
    <source>
        <dbReference type="EMBL" id="CAH3162051.1"/>
    </source>
</evidence>
<keyword evidence="4" id="KW-0378">Hydrolase</keyword>
<dbReference type="Gene3D" id="3.40.390.10">
    <property type="entry name" value="Collagenase (Catalytic Domain)"/>
    <property type="match status" value="2"/>
</dbReference>
<dbReference type="PROSITE" id="PS51885">
    <property type="entry name" value="NEPRILYSIN"/>
    <property type="match status" value="1"/>
</dbReference>
<feature type="transmembrane region" description="Helical" evidence="7">
    <location>
        <begin position="33"/>
        <end position="56"/>
    </location>
</feature>
<protein>
    <submittedName>
        <fullName evidence="10">Uncharacterized protein</fullName>
    </submittedName>
</protein>
<evidence type="ECO:0000256" key="7">
    <source>
        <dbReference type="SAM" id="Phobius"/>
    </source>
</evidence>
<keyword evidence="7" id="KW-0812">Transmembrane</keyword>
<dbReference type="Pfam" id="PF05649">
    <property type="entry name" value="Peptidase_M13_N"/>
    <property type="match status" value="2"/>
</dbReference>
<proteinExistence type="predicted"/>
<feature type="domain" description="Peptidase M13 C-terminal" evidence="8">
    <location>
        <begin position="709"/>
        <end position="908"/>
    </location>
</feature>
<dbReference type="CDD" id="cd08662">
    <property type="entry name" value="M13"/>
    <property type="match status" value="1"/>
</dbReference>
<comment type="cofactor">
    <cofactor evidence="1">
        <name>Zn(2+)</name>
        <dbReference type="ChEBI" id="CHEBI:29105"/>
    </cofactor>
</comment>
<evidence type="ECO:0000313" key="11">
    <source>
        <dbReference type="Proteomes" id="UP001159405"/>
    </source>
</evidence>
<dbReference type="SUPFAM" id="SSF55486">
    <property type="entry name" value="Metalloproteases ('zincins'), catalytic domain"/>
    <property type="match status" value="2"/>
</dbReference>
<keyword evidence="11" id="KW-1185">Reference proteome</keyword>
<keyword evidence="5" id="KW-0862">Zinc</keyword>
<keyword evidence="2" id="KW-0645">Protease</keyword>
<evidence type="ECO:0000256" key="4">
    <source>
        <dbReference type="ARBA" id="ARBA00022801"/>
    </source>
</evidence>
<evidence type="ECO:0000256" key="6">
    <source>
        <dbReference type="ARBA" id="ARBA00023049"/>
    </source>
</evidence>
<keyword evidence="7" id="KW-1133">Transmembrane helix</keyword>
<name>A0ABN8QDT9_9CNID</name>
<evidence type="ECO:0000256" key="5">
    <source>
        <dbReference type="ARBA" id="ARBA00022833"/>
    </source>
</evidence>
<evidence type="ECO:0000259" key="8">
    <source>
        <dbReference type="Pfam" id="PF01431"/>
    </source>
</evidence>
<sequence>MPVLGKRAADDTVDLVDDQVGFKLAKFCGKYRLRLLVGLLIFLVIAGIVFAVAWILTRPPKICKTALCYEISKDVSNQLNKSVDPCKDFYSYTCGGFFKSHKLGVNESYVTAFTSVNNDNLKVLRRALQNSSFNYSQREVTGSIPGAGPVLRSVSIKNTIKIYNTCLNTTAINNRGKDPLVKLIEKYGGWTVTNTNRSNISPEELMGRVLRELNVQTLLKVAVTTDLYDSNKNILKVNKSSRAARTAVFRENSKWAHLHQLSLSRMRFLGELVFRPSPQTPAQPKTTFLSHCLICVVSDQSTVLKLSVDRLNTTHKLFGKGMLFSVEQAFAGKDERRTPLKTRTWEAIANPLPGQYLTQPWTAVSPSLGLISMVIWLCACIMPSQLGMSPSYYKVKTENVKVQEAYKAYMRTIGILLGGNRSTVAARMDEIYNLEEKLAKAYDPDTFSEDMIETVKQYHRSGRSLDSLDKTLYDFSDASGFTTSFIKRYLNTAFSNQQKIFSGSEEVFYTQEEDGDAPIFKSIHDTYASYVRFDVIKNYIIWQVVSKYVVAMPEVFVKAKLKFAEALAGVQEYQRWSACIQGLMAPMDMTIARMFVDAHFDENTKSTVKDMTTRVRKSFINNLGSQDWMDKSTKDAAKEKANAIKEDVGYPSFIKDDSKLDALYSMLIVSDDFFDNTLALNKMVVQKNLGMLGQTVDRNKWLNGPAQINAYYSPQQNRIVFLAGILQSPFYKKNYPKYFNYGSLGMIIGHELTHGFDNSGRLFDKDGNLKDWWSQSSTRNFLLKSYCLVNQYNNYEVFGHDINGEQTLNENIADNGGIKLAYDAYKSWVSDNEKEGQLPDLNLSVDQLFFIGFATPSCSVYKKDAALFQLRTDSHTYNKYRVIGSLSNFERFSKAFSCSSSKEMNRGEDKCAVW</sequence>